<keyword evidence="3" id="KW-0813">Transport</keyword>
<dbReference type="OMA" id="SFACFET"/>
<accession>A0A0S4JI73</accession>
<proteinExistence type="inferred from homology"/>
<gene>
    <name evidence="14" type="ORF">BSAL_30710</name>
</gene>
<dbReference type="Gene3D" id="1.50.40.10">
    <property type="entry name" value="Mitochondrial carrier domain"/>
    <property type="match status" value="2"/>
</dbReference>
<feature type="repeat" description="Solcar" evidence="12">
    <location>
        <begin position="117"/>
        <end position="204"/>
    </location>
</feature>
<keyword evidence="7" id="KW-0999">Mitochondrion inner membrane</keyword>
<organism evidence="14 15">
    <name type="scientific">Bodo saltans</name>
    <name type="common">Flagellated protozoan</name>
    <dbReference type="NCBI Taxonomy" id="75058"/>
    <lineage>
        <taxon>Eukaryota</taxon>
        <taxon>Discoba</taxon>
        <taxon>Euglenozoa</taxon>
        <taxon>Kinetoplastea</taxon>
        <taxon>Metakinetoplastina</taxon>
        <taxon>Eubodonida</taxon>
        <taxon>Bodonidae</taxon>
        <taxon>Bodo</taxon>
    </lineage>
</organism>
<name>A0A0S4JI73_BODSA</name>
<keyword evidence="11 12" id="KW-0472">Membrane</keyword>
<sequence length="734" mass="80006">MHIASDDDKKSAVSTSPSLCNNSVTPCASYDVLLQHMIPLTPHMTPTKWSSLLRKYDTEQKGGLNEAQWCLLIKEQGILIGNTVGTVVDFGRIAEVPSGMGAPINLRRRKSIAEIVIEFLEGFIAGGLAGAVSKSIIAPADRVKIIFQVDPSRAFSLRNAIGLSQSMVKEGGVLSLWKGNGATMMRVVPYASITFMSFEHYHTALKVVFVVDDEEGGSKTRAVSARFVSGALAGATATAFTYPLDLMRARFAAGTAGTSPSYMIAFRDVIRTQGVTSLYSGLVPTLLGIMPYAGSSFACFETIKFYLVRWQQLEDDKAIPPWQRIVAGGFSGLVAQSFTYPLDIVRRRLQVQPHRYRGIAHALTEIYRNEGIVNGLYKGLTMNWIKGPIAVATSFTINDIVKTRIRQYHKKADEAARDKNGRPTTWFAESALCGAAAGAVAKFWTAPFDRMKIVYQVGQQAADDMTFGRHARSIMSEFNSDAHMWQGSGAMIMRVVPYAAITYACFDNLQPWSQRVTYSHSPCFASNFVAGATAATIATGLLYPLDMMHTRTAASPVKLYDSYYLGMREVFRSRGVFALWEGAGASIVGIGPMAGLGFALYEDFKQRFDCDGPVKRLVAGAAAGAIAQAVTYPFNVVRRRAQVDTIIQEGFVRSMKNIYNSQGFYSGLYQRMPFGWTMGAMTVGISFSINDFCKDSIVRAKKEIRETASIPSFSQFRGGSSAEAGVSGGSGFGG</sequence>
<dbReference type="PROSITE" id="PS50920">
    <property type="entry name" value="SOLCAR"/>
    <property type="match status" value="6"/>
</dbReference>
<dbReference type="GO" id="GO:0055085">
    <property type="term" value="P:transmembrane transport"/>
    <property type="evidence" value="ECO:0007669"/>
    <property type="project" value="InterPro"/>
</dbReference>
<dbReference type="InterPro" id="IPR018108">
    <property type="entry name" value="MCP_transmembrane"/>
</dbReference>
<dbReference type="InterPro" id="IPR002067">
    <property type="entry name" value="MCP"/>
</dbReference>
<evidence type="ECO:0000256" key="13">
    <source>
        <dbReference type="SAM" id="Phobius"/>
    </source>
</evidence>
<evidence type="ECO:0000256" key="4">
    <source>
        <dbReference type="ARBA" id="ARBA00022692"/>
    </source>
</evidence>
<feature type="repeat" description="Solcar" evidence="12">
    <location>
        <begin position="611"/>
        <end position="692"/>
    </location>
</feature>
<keyword evidence="10" id="KW-0496">Mitochondrion</keyword>
<dbReference type="GO" id="GO:0005743">
    <property type="term" value="C:mitochondrial inner membrane"/>
    <property type="evidence" value="ECO:0007669"/>
    <property type="project" value="UniProtKB-SubCell"/>
</dbReference>
<evidence type="ECO:0000256" key="11">
    <source>
        <dbReference type="ARBA" id="ARBA00023136"/>
    </source>
</evidence>
<evidence type="ECO:0000256" key="5">
    <source>
        <dbReference type="ARBA" id="ARBA00022723"/>
    </source>
</evidence>
<evidence type="ECO:0000313" key="15">
    <source>
        <dbReference type="Proteomes" id="UP000051952"/>
    </source>
</evidence>
<keyword evidence="5" id="KW-0479">Metal-binding</keyword>
<dbReference type="OrthoDB" id="270584at2759"/>
<feature type="repeat" description="Solcar" evidence="12">
    <location>
        <begin position="221"/>
        <end position="306"/>
    </location>
</feature>
<dbReference type="FunFam" id="1.50.40.10:FF:000016">
    <property type="entry name" value="Solute carrier family 25 member 23"/>
    <property type="match status" value="1"/>
</dbReference>
<evidence type="ECO:0000256" key="10">
    <source>
        <dbReference type="ARBA" id="ARBA00023128"/>
    </source>
</evidence>
<dbReference type="PRINTS" id="PR00926">
    <property type="entry name" value="MITOCARRIER"/>
</dbReference>
<feature type="repeat" description="Solcar" evidence="12">
    <location>
        <begin position="323"/>
        <end position="404"/>
    </location>
</feature>
<reference evidence="15" key="1">
    <citation type="submission" date="2015-09" db="EMBL/GenBank/DDBJ databases">
        <authorList>
            <consortium name="Pathogen Informatics"/>
        </authorList>
    </citation>
    <scope>NUCLEOTIDE SEQUENCE [LARGE SCALE GENOMIC DNA]</scope>
    <source>
        <strain evidence="15">Lake Konstanz</strain>
    </source>
</reference>
<evidence type="ECO:0000256" key="6">
    <source>
        <dbReference type="ARBA" id="ARBA00022737"/>
    </source>
</evidence>
<comment type="similarity">
    <text evidence="2">Belongs to the mitochondrial carrier (TC 2.A.29) family.</text>
</comment>
<keyword evidence="15" id="KW-1185">Reference proteome</keyword>
<dbReference type="InterPro" id="IPR023395">
    <property type="entry name" value="MCP_dom_sf"/>
</dbReference>
<evidence type="ECO:0000256" key="12">
    <source>
        <dbReference type="PROSITE-ProRule" id="PRU00282"/>
    </source>
</evidence>
<keyword evidence="9 13" id="KW-1133">Transmembrane helix</keyword>
<dbReference type="PANTHER" id="PTHR24089">
    <property type="entry name" value="SOLUTE CARRIER FAMILY 25"/>
    <property type="match status" value="1"/>
</dbReference>
<dbReference type="GO" id="GO:0046872">
    <property type="term" value="F:metal ion binding"/>
    <property type="evidence" value="ECO:0007669"/>
    <property type="project" value="UniProtKB-KW"/>
</dbReference>
<dbReference type="Proteomes" id="UP000051952">
    <property type="component" value="Unassembled WGS sequence"/>
</dbReference>
<dbReference type="AlphaFoldDB" id="A0A0S4JI73"/>
<evidence type="ECO:0000256" key="2">
    <source>
        <dbReference type="ARBA" id="ARBA00006375"/>
    </source>
</evidence>
<feature type="transmembrane region" description="Helical" evidence="13">
    <location>
        <begin position="577"/>
        <end position="601"/>
    </location>
</feature>
<dbReference type="Pfam" id="PF00153">
    <property type="entry name" value="Mito_carr"/>
    <property type="match status" value="6"/>
</dbReference>
<dbReference type="PRINTS" id="PR00928">
    <property type="entry name" value="GRAVESDC"/>
</dbReference>
<keyword evidence="4 12" id="KW-0812">Transmembrane</keyword>
<dbReference type="EMBL" id="CYKH01001898">
    <property type="protein sequence ID" value="CUG91202.1"/>
    <property type="molecule type" value="Genomic_DNA"/>
</dbReference>
<evidence type="ECO:0000256" key="9">
    <source>
        <dbReference type="ARBA" id="ARBA00022989"/>
    </source>
</evidence>
<feature type="repeat" description="Solcar" evidence="12">
    <location>
        <begin position="522"/>
        <end position="607"/>
    </location>
</feature>
<keyword evidence="6" id="KW-0677">Repeat</keyword>
<protein>
    <submittedName>
        <fullName evidence="14">Mitochondrial carrier protein, putative</fullName>
    </submittedName>
</protein>
<comment type="subcellular location">
    <subcellularLocation>
        <location evidence="1">Mitochondrion inner membrane</location>
        <topology evidence="1">Multi-pass membrane protein</topology>
    </subcellularLocation>
</comment>
<evidence type="ECO:0000256" key="1">
    <source>
        <dbReference type="ARBA" id="ARBA00004448"/>
    </source>
</evidence>
<evidence type="ECO:0000256" key="3">
    <source>
        <dbReference type="ARBA" id="ARBA00022448"/>
    </source>
</evidence>
<dbReference type="InterPro" id="IPR002167">
    <property type="entry name" value="GDC-like"/>
</dbReference>
<evidence type="ECO:0000256" key="7">
    <source>
        <dbReference type="ARBA" id="ARBA00022792"/>
    </source>
</evidence>
<dbReference type="SUPFAM" id="SSF103506">
    <property type="entry name" value="Mitochondrial carrier"/>
    <property type="match status" value="2"/>
</dbReference>
<evidence type="ECO:0000313" key="14">
    <source>
        <dbReference type="EMBL" id="CUG91202.1"/>
    </source>
</evidence>
<evidence type="ECO:0000256" key="8">
    <source>
        <dbReference type="ARBA" id="ARBA00022837"/>
    </source>
</evidence>
<keyword evidence="8" id="KW-0106">Calcium</keyword>
<dbReference type="VEuPathDB" id="TriTrypDB:BSAL_30710"/>
<feature type="transmembrane region" description="Helical" evidence="13">
    <location>
        <begin position="524"/>
        <end position="545"/>
    </location>
</feature>
<feature type="repeat" description="Solcar" evidence="12">
    <location>
        <begin position="425"/>
        <end position="512"/>
    </location>
</feature>